<dbReference type="EMBL" id="BRXX01000056">
    <property type="protein sequence ID" value="GMH86133.1"/>
    <property type="molecule type" value="Genomic_DNA"/>
</dbReference>
<feature type="compositionally biased region" description="Basic and acidic residues" evidence="1">
    <location>
        <begin position="401"/>
        <end position="411"/>
    </location>
</feature>
<keyword evidence="2" id="KW-1133">Transmembrane helix</keyword>
<dbReference type="Proteomes" id="UP001165160">
    <property type="component" value="Unassembled WGS sequence"/>
</dbReference>
<feature type="transmembrane region" description="Helical" evidence="2">
    <location>
        <begin position="554"/>
        <end position="578"/>
    </location>
</feature>
<feature type="region of interest" description="Disordered" evidence="1">
    <location>
        <begin position="379"/>
        <end position="411"/>
    </location>
</feature>
<protein>
    <submittedName>
        <fullName evidence="3">Uncharacterized protein</fullName>
    </submittedName>
</protein>
<keyword evidence="2" id="KW-0472">Membrane</keyword>
<comment type="caution">
    <text evidence="3">The sequence shown here is derived from an EMBL/GenBank/DDBJ whole genome shotgun (WGS) entry which is preliminary data.</text>
</comment>
<sequence>MGKILSLRTLSTSHPALPSLMKFALSLNAITALCLHQMTSSSASPVWLPSAGDGMESACFNQYHGGGTVLAQCGGPTTTQIANNRDSEGKLPINEFIALTDHSIQLLDHQDVEHPWVSHFSGFGTTNWGGHEAEFKAQAYTSYVGGSTQIFSDCTDCAPKSAMNLGFTSYFMQVDESLGDNQFFVGSPGGVNYYLPGCPNYTPGQTSEGTDFVCPRVEVKAGTYKFTVLGLMSGSMINSLNSASPPATDQGTIDSSNDIEHDIANYKTLLYRTTLDIGAMTDFSAGDLGNFTTLVIGGVENGKSFDQISSTSDLSGSVLQVTGNKFGAINVTFSDRYSTGTFTRSEADVLARFDGCQDLGNNAMDDCTTDVTGFYPAPDSFPNGVENGGNDGVKKSGTPEMSREELGKLDGAPELKVTEVKNMKITMRPSTGCAGRPASPAAMDSTGTKGLSWPEAPDDCPPWYLATSHPGDNWAVEYGDHLKTVKTDDMTLCKSGSCYLIDFHIELGGQTEESRTVFGNPANDQDLGWQTGTFFMYDPEVQGEGVEYSEPTDWLEIIVLSAAGFLLIGIVVTCCYCCKKRKSRQQTAEANLTGVQLA</sequence>
<evidence type="ECO:0000256" key="2">
    <source>
        <dbReference type="SAM" id="Phobius"/>
    </source>
</evidence>
<name>A0A9W7ENX1_9STRA</name>
<keyword evidence="2" id="KW-0812">Transmembrane</keyword>
<keyword evidence="4" id="KW-1185">Reference proteome</keyword>
<evidence type="ECO:0000313" key="4">
    <source>
        <dbReference type="Proteomes" id="UP001165160"/>
    </source>
</evidence>
<proteinExistence type="predicted"/>
<dbReference type="AlphaFoldDB" id="A0A9W7ENX1"/>
<evidence type="ECO:0000256" key="1">
    <source>
        <dbReference type="SAM" id="MobiDB-lite"/>
    </source>
</evidence>
<gene>
    <name evidence="3" type="ORF">TrVE_jg4450</name>
</gene>
<evidence type="ECO:0000313" key="3">
    <source>
        <dbReference type="EMBL" id="GMH86133.1"/>
    </source>
</evidence>
<organism evidence="3 4">
    <name type="scientific">Triparma verrucosa</name>
    <dbReference type="NCBI Taxonomy" id="1606542"/>
    <lineage>
        <taxon>Eukaryota</taxon>
        <taxon>Sar</taxon>
        <taxon>Stramenopiles</taxon>
        <taxon>Ochrophyta</taxon>
        <taxon>Bolidophyceae</taxon>
        <taxon>Parmales</taxon>
        <taxon>Triparmaceae</taxon>
        <taxon>Triparma</taxon>
    </lineage>
</organism>
<accession>A0A9W7ENX1</accession>
<feature type="region of interest" description="Disordered" evidence="1">
    <location>
        <begin position="428"/>
        <end position="452"/>
    </location>
</feature>
<reference evidence="4" key="1">
    <citation type="journal article" date="2023" name="Commun. Biol.">
        <title>Genome analysis of Parmales, the sister group of diatoms, reveals the evolutionary specialization of diatoms from phago-mixotrophs to photoautotrophs.</title>
        <authorList>
            <person name="Ban H."/>
            <person name="Sato S."/>
            <person name="Yoshikawa S."/>
            <person name="Yamada K."/>
            <person name="Nakamura Y."/>
            <person name="Ichinomiya M."/>
            <person name="Sato N."/>
            <person name="Blanc-Mathieu R."/>
            <person name="Endo H."/>
            <person name="Kuwata A."/>
            <person name="Ogata H."/>
        </authorList>
    </citation>
    <scope>NUCLEOTIDE SEQUENCE [LARGE SCALE GENOMIC DNA]</scope>
    <source>
        <strain evidence="4">NIES 3699</strain>
    </source>
</reference>